<evidence type="ECO:0000313" key="8">
    <source>
        <dbReference type="Proteomes" id="UP000765509"/>
    </source>
</evidence>
<feature type="domain" description="Amino acid permease/ SLC12A" evidence="6">
    <location>
        <begin position="208"/>
        <end position="488"/>
    </location>
</feature>
<dbReference type="Gene3D" id="1.20.1740.10">
    <property type="entry name" value="Amino acid/polyamine transporter I"/>
    <property type="match status" value="1"/>
</dbReference>
<proteinExistence type="predicted"/>
<evidence type="ECO:0000256" key="4">
    <source>
        <dbReference type="ARBA" id="ARBA00023136"/>
    </source>
</evidence>
<evidence type="ECO:0000256" key="1">
    <source>
        <dbReference type="ARBA" id="ARBA00004141"/>
    </source>
</evidence>
<feature type="transmembrane region" description="Helical" evidence="5">
    <location>
        <begin position="367"/>
        <end position="386"/>
    </location>
</feature>
<keyword evidence="3 5" id="KW-1133">Transmembrane helix</keyword>
<dbReference type="GO" id="GO:0015171">
    <property type="term" value="F:amino acid transmembrane transporter activity"/>
    <property type="evidence" value="ECO:0007669"/>
    <property type="project" value="TreeGrafter"/>
</dbReference>
<protein>
    <recommendedName>
        <fullName evidence="6">Amino acid permease/ SLC12A domain-containing protein</fullName>
    </recommendedName>
</protein>
<gene>
    <name evidence="7" type="ORF">O181_001487</name>
</gene>
<feature type="transmembrane region" description="Helical" evidence="5">
    <location>
        <begin position="398"/>
        <end position="417"/>
    </location>
</feature>
<sequence length="490" mass="54485">MVTQMPCSGALTTFSTHFVDPALGFAGEMDAVVPSDTIVKLIGISLVLFQLDGVIGTYVLHFTTLELVEHNAICYFLLLVNTRYSLVTAMASELIAAAIVVDYWKTPLSKAIWIIFSDSILLELLGTNALELLPSKSFPQSRGDCYSPDHWYCFGLWYIKRVCREDFFAKPLIMNHLFRLKEEGRLMNLLESSKKNGFQLDDKTSSDFSFVQMIRYLKEPGLFRHTNGIPGVLGKLISLWSVLVQTSYSFLGSESVALAAAEAQNPRTTIPNATKSLTYRALMVGLLVPSDEPRLLGGTGDASSSPFVIAINRAKIKLFPDLINAFVLLSAYSAASATLYGASRIIYGLVKDNMAPKFVGKVTSGGVPIIATIISVLPGFLAYMNLSQKASELFSRLVNISSMTGLFTWWTICLAYIRYHKALKLHKISRDNFAYKAPFQPYLSYYGLVCLTFIMLTNGVTVFGSTSWSWRDFAGAYITCPFFFGTYFFW</sequence>
<evidence type="ECO:0000313" key="7">
    <source>
        <dbReference type="EMBL" id="MBW0461772.1"/>
    </source>
</evidence>
<evidence type="ECO:0000256" key="3">
    <source>
        <dbReference type="ARBA" id="ARBA00022989"/>
    </source>
</evidence>
<dbReference type="AlphaFoldDB" id="A0A9Q3GD33"/>
<reference evidence="7" key="1">
    <citation type="submission" date="2021-03" db="EMBL/GenBank/DDBJ databases">
        <title>Draft genome sequence of rust myrtle Austropuccinia psidii MF-1, a brazilian biotype.</title>
        <authorList>
            <person name="Quecine M.C."/>
            <person name="Pachon D.M.R."/>
            <person name="Bonatelli M.L."/>
            <person name="Correr F.H."/>
            <person name="Franceschini L.M."/>
            <person name="Leite T.F."/>
            <person name="Margarido G.R.A."/>
            <person name="Almeida C.A."/>
            <person name="Ferrarezi J.A."/>
            <person name="Labate C.A."/>
        </authorList>
    </citation>
    <scope>NUCLEOTIDE SEQUENCE</scope>
    <source>
        <strain evidence="7">MF-1</strain>
    </source>
</reference>
<comment type="caution">
    <text evidence="7">The sequence shown here is derived from an EMBL/GenBank/DDBJ whole genome shotgun (WGS) entry which is preliminary data.</text>
</comment>
<feature type="transmembrane region" description="Helical" evidence="5">
    <location>
        <begin position="443"/>
        <end position="463"/>
    </location>
</feature>
<dbReference type="Pfam" id="PF00324">
    <property type="entry name" value="AA_permease"/>
    <property type="match status" value="1"/>
</dbReference>
<dbReference type="PANTHER" id="PTHR43341">
    <property type="entry name" value="AMINO ACID PERMEASE"/>
    <property type="match status" value="1"/>
</dbReference>
<dbReference type="OrthoDB" id="10062876at2759"/>
<evidence type="ECO:0000259" key="6">
    <source>
        <dbReference type="Pfam" id="PF00324"/>
    </source>
</evidence>
<dbReference type="PANTHER" id="PTHR43341:SF4">
    <property type="entry name" value="ARGININE PERMEASE CAN1-RELATED"/>
    <property type="match status" value="1"/>
</dbReference>
<dbReference type="Proteomes" id="UP000765509">
    <property type="component" value="Unassembled WGS sequence"/>
</dbReference>
<name>A0A9Q3GD33_9BASI</name>
<dbReference type="EMBL" id="AVOT02000219">
    <property type="protein sequence ID" value="MBW0461772.1"/>
    <property type="molecule type" value="Genomic_DNA"/>
</dbReference>
<keyword evidence="4 5" id="KW-0472">Membrane</keyword>
<keyword evidence="8" id="KW-1185">Reference proteome</keyword>
<feature type="transmembrane region" description="Helical" evidence="5">
    <location>
        <begin position="322"/>
        <end position="347"/>
    </location>
</feature>
<dbReference type="GO" id="GO:0016020">
    <property type="term" value="C:membrane"/>
    <property type="evidence" value="ECO:0007669"/>
    <property type="project" value="UniProtKB-SubCell"/>
</dbReference>
<comment type="subcellular location">
    <subcellularLocation>
        <location evidence="1">Membrane</location>
        <topology evidence="1">Multi-pass membrane protein</topology>
    </subcellularLocation>
</comment>
<evidence type="ECO:0000256" key="2">
    <source>
        <dbReference type="ARBA" id="ARBA00022692"/>
    </source>
</evidence>
<keyword evidence="2 5" id="KW-0812">Transmembrane</keyword>
<dbReference type="InterPro" id="IPR004841">
    <property type="entry name" value="AA-permease/SLC12A_dom"/>
</dbReference>
<dbReference type="InterPro" id="IPR050524">
    <property type="entry name" value="APC_YAT"/>
</dbReference>
<evidence type="ECO:0000256" key="5">
    <source>
        <dbReference type="SAM" id="Phobius"/>
    </source>
</evidence>
<organism evidence="7 8">
    <name type="scientific">Austropuccinia psidii MF-1</name>
    <dbReference type="NCBI Taxonomy" id="1389203"/>
    <lineage>
        <taxon>Eukaryota</taxon>
        <taxon>Fungi</taxon>
        <taxon>Dikarya</taxon>
        <taxon>Basidiomycota</taxon>
        <taxon>Pucciniomycotina</taxon>
        <taxon>Pucciniomycetes</taxon>
        <taxon>Pucciniales</taxon>
        <taxon>Sphaerophragmiaceae</taxon>
        <taxon>Austropuccinia</taxon>
    </lineage>
</organism>
<accession>A0A9Q3GD33</accession>